<accession>A0A834MNT9</accession>
<sequence length="106" mass="12051">MFPNDWIIPKGTTGIKVPNNLTFLSVKERSLSLGIIGKTRNEQKTLTVSCPVKQYSRVALLTLRYSETIVPKAQLNSDYRLGVLGEEGKNWTMDISKRIEIRTGYY</sequence>
<dbReference type="AlphaFoldDB" id="A0A834MNT9"/>
<protein>
    <submittedName>
        <fullName evidence="1">Uncharacterized protein</fullName>
    </submittedName>
</protein>
<evidence type="ECO:0000313" key="2">
    <source>
        <dbReference type="Proteomes" id="UP000614350"/>
    </source>
</evidence>
<proteinExistence type="predicted"/>
<dbReference type="EMBL" id="JACSEA010000023">
    <property type="protein sequence ID" value="KAF7379535.1"/>
    <property type="molecule type" value="Genomic_DNA"/>
</dbReference>
<comment type="caution">
    <text evidence="1">The sequence shown here is derived from an EMBL/GenBank/DDBJ whole genome shotgun (WGS) entry which is preliminary data.</text>
</comment>
<reference evidence="1" key="1">
    <citation type="journal article" date="2020" name="G3 (Bethesda)">
        <title>High-Quality Assemblies for Three Invasive Social Wasps from the &lt;i&gt;Vespula&lt;/i&gt; Genus.</title>
        <authorList>
            <person name="Harrop T.W.R."/>
            <person name="Guhlin J."/>
            <person name="McLaughlin G.M."/>
            <person name="Permina E."/>
            <person name="Stockwell P."/>
            <person name="Gilligan J."/>
            <person name="Le Lec M.F."/>
            <person name="Gruber M.A.M."/>
            <person name="Quinn O."/>
            <person name="Lovegrove M."/>
            <person name="Duncan E.J."/>
            <person name="Remnant E.J."/>
            <person name="Van Eeckhoven J."/>
            <person name="Graham B."/>
            <person name="Knapp R.A."/>
            <person name="Langford K.W."/>
            <person name="Kronenberg Z."/>
            <person name="Press M.O."/>
            <person name="Eacker S.M."/>
            <person name="Wilson-Rankin E.E."/>
            <person name="Purcell J."/>
            <person name="Lester P.J."/>
            <person name="Dearden P.K."/>
        </authorList>
    </citation>
    <scope>NUCLEOTIDE SEQUENCE</scope>
    <source>
        <strain evidence="1">Marl-1</strain>
    </source>
</reference>
<gene>
    <name evidence="1" type="ORF">HZH66_014906</name>
</gene>
<dbReference type="Proteomes" id="UP000614350">
    <property type="component" value="Unassembled WGS sequence"/>
</dbReference>
<name>A0A834MNT9_VESVU</name>
<keyword evidence="2" id="KW-1185">Reference proteome</keyword>
<evidence type="ECO:0000313" key="1">
    <source>
        <dbReference type="EMBL" id="KAF7379535.1"/>
    </source>
</evidence>
<organism evidence="1 2">
    <name type="scientific">Vespula vulgaris</name>
    <name type="common">Yellow jacket</name>
    <name type="synonym">Wasp</name>
    <dbReference type="NCBI Taxonomy" id="7454"/>
    <lineage>
        <taxon>Eukaryota</taxon>
        <taxon>Metazoa</taxon>
        <taxon>Ecdysozoa</taxon>
        <taxon>Arthropoda</taxon>
        <taxon>Hexapoda</taxon>
        <taxon>Insecta</taxon>
        <taxon>Pterygota</taxon>
        <taxon>Neoptera</taxon>
        <taxon>Endopterygota</taxon>
        <taxon>Hymenoptera</taxon>
        <taxon>Apocrita</taxon>
        <taxon>Aculeata</taxon>
        <taxon>Vespoidea</taxon>
        <taxon>Vespidae</taxon>
        <taxon>Vespinae</taxon>
        <taxon>Vespula</taxon>
    </lineage>
</organism>